<dbReference type="CDD" id="cd07385">
    <property type="entry name" value="MPP_YkuE_C"/>
    <property type="match status" value="1"/>
</dbReference>
<dbReference type="EMBL" id="JADIMR010000007">
    <property type="protein sequence ID" value="MBO8446223.1"/>
    <property type="molecule type" value="Genomic_DNA"/>
</dbReference>
<dbReference type="GO" id="GO:0009245">
    <property type="term" value="P:lipid A biosynthetic process"/>
    <property type="evidence" value="ECO:0007669"/>
    <property type="project" value="TreeGrafter"/>
</dbReference>
<dbReference type="Pfam" id="PF00149">
    <property type="entry name" value="Metallophos"/>
    <property type="match status" value="1"/>
</dbReference>
<dbReference type="SUPFAM" id="SSF56300">
    <property type="entry name" value="Metallo-dependent phosphatases"/>
    <property type="match status" value="1"/>
</dbReference>
<name>A0A9D9HDR7_9BACT</name>
<keyword evidence="1" id="KW-0479">Metal-binding</keyword>
<keyword evidence="2" id="KW-0378">Hydrolase</keyword>
<dbReference type="AlphaFoldDB" id="A0A9D9HDR7"/>
<comment type="caution">
    <text evidence="5">The sequence shown here is derived from an EMBL/GenBank/DDBJ whole genome shotgun (WGS) entry which is preliminary data.</text>
</comment>
<dbReference type="GO" id="GO:0016020">
    <property type="term" value="C:membrane"/>
    <property type="evidence" value="ECO:0007669"/>
    <property type="project" value="GOC"/>
</dbReference>
<reference evidence="5" key="1">
    <citation type="submission" date="2020-10" db="EMBL/GenBank/DDBJ databases">
        <authorList>
            <person name="Gilroy R."/>
        </authorList>
    </citation>
    <scope>NUCLEOTIDE SEQUENCE</scope>
    <source>
        <strain evidence="5">D3-1215</strain>
    </source>
</reference>
<evidence type="ECO:0000256" key="2">
    <source>
        <dbReference type="ARBA" id="ARBA00022801"/>
    </source>
</evidence>
<accession>A0A9D9HDR7</accession>
<dbReference type="Proteomes" id="UP000823637">
    <property type="component" value="Unassembled WGS sequence"/>
</dbReference>
<gene>
    <name evidence="5" type="ORF">IAC32_00540</name>
</gene>
<dbReference type="InterPro" id="IPR051158">
    <property type="entry name" value="Metallophosphoesterase_sf"/>
</dbReference>
<evidence type="ECO:0000313" key="5">
    <source>
        <dbReference type="EMBL" id="MBO8446223.1"/>
    </source>
</evidence>
<dbReference type="GO" id="GO:0008758">
    <property type="term" value="F:UDP-2,3-diacylglucosamine hydrolase activity"/>
    <property type="evidence" value="ECO:0007669"/>
    <property type="project" value="TreeGrafter"/>
</dbReference>
<sequence length="327" mass="36355">MKFLLMIGSVLVAALFLLPQLVWFLTWAAGKIFAFRVAYKPFLIASCVLVALSLCVFVYGYTAGRTHYEVKHVDLEFGTLPQAFDGYRIVQISDLHLGLMHGCEDFLSAAVDEINSMNPDAICFTGDLVSGTHEEMDGLTPILQKLSAKDGVFSVMGNHDYAPYVKMDDSLREKEISVLQERVRGELAWVLLLNQNRVIKRGNDSIAIAGVENQSYSFTRHLQYGDLKKALKGVDGVFTVLLSHDPTHWRAEILPETGVPLTLSGHTHAAQIKIFGFTPASWVFKETDGLYEEDGRYLYVNIGLGGVVPFRLGATPEITVIDLHCKR</sequence>
<feature type="transmembrane region" description="Helical" evidence="3">
    <location>
        <begin position="38"/>
        <end position="61"/>
    </location>
</feature>
<dbReference type="GO" id="GO:0046872">
    <property type="term" value="F:metal ion binding"/>
    <property type="evidence" value="ECO:0007669"/>
    <property type="project" value="UniProtKB-KW"/>
</dbReference>
<dbReference type="InterPro" id="IPR029052">
    <property type="entry name" value="Metallo-depent_PP-like"/>
</dbReference>
<reference evidence="5" key="2">
    <citation type="journal article" date="2021" name="PeerJ">
        <title>Extensive microbial diversity within the chicken gut microbiome revealed by metagenomics and culture.</title>
        <authorList>
            <person name="Gilroy R."/>
            <person name="Ravi A."/>
            <person name="Getino M."/>
            <person name="Pursley I."/>
            <person name="Horton D.L."/>
            <person name="Alikhan N.F."/>
            <person name="Baker D."/>
            <person name="Gharbi K."/>
            <person name="Hall N."/>
            <person name="Watson M."/>
            <person name="Adriaenssens E.M."/>
            <person name="Foster-Nyarko E."/>
            <person name="Jarju S."/>
            <person name="Secka A."/>
            <person name="Antonio M."/>
            <person name="Oren A."/>
            <person name="Chaudhuri R.R."/>
            <person name="La Ragione R."/>
            <person name="Hildebrand F."/>
            <person name="Pallen M.J."/>
        </authorList>
    </citation>
    <scope>NUCLEOTIDE SEQUENCE</scope>
    <source>
        <strain evidence="5">D3-1215</strain>
    </source>
</reference>
<evidence type="ECO:0000313" key="6">
    <source>
        <dbReference type="Proteomes" id="UP000823637"/>
    </source>
</evidence>
<keyword evidence="3" id="KW-0812">Transmembrane</keyword>
<evidence type="ECO:0000256" key="3">
    <source>
        <dbReference type="SAM" id="Phobius"/>
    </source>
</evidence>
<dbReference type="PANTHER" id="PTHR31302:SF31">
    <property type="entry name" value="PHOSPHODIESTERASE YAEI"/>
    <property type="match status" value="1"/>
</dbReference>
<keyword evidence="3" id="KW-1133">Transmembrane helix</keyword>
<proteinExistence type="predicted"/>
<organism evidence="5 6">
    <name type="scientific">Candidatus Enterocola intestinipullorum</name>
    <dbReference type="NCBI Taxonomy" id="2840783"/>
    <lineage>
        <taxon>Bacteria</taxon>
        <taxon>Pseudomonadati</taxon>
        <taxon>Bacteroidota</taxon>
        <taxon>Bacteroidia</taxon>
        <taxon>Bacteroidales</taxon>
        <taxon>Candidatus Enterocola</taxon>
    </lineage>
</organism>
<dbReference type="InterPro" id="IPR004843">
    <property type="entry name" value="Calcineurin-like_PHP"/>
</dbReference>
<feature type="domain" description="Calcineurin-like phosphoesterase" evidence="4">
    <location>
        <begin position="88"/>
        <end position="269"/>
    </location>
</feature>
<evidence type="ECO:0000259" key="4">
    <source>
        <dbReference type="Pfam" id="PF00149"/>
    </source>
</evidence>
<dbReference type="PANTHER" id="PTHR31302">
    <property type="entry name" value="TRANSMEMBRANE PROTEIN WITH METALLOPHOSPHOESTERASE DOMAIN-RELATED"/>
    <property type="match status" value="1"/>
</dbReference>
<dbReference type="Gene3D" id="3.60.21.10">
    <property type="match status" value="1"/>
</dbReference>
<evidence type="ECO:0000256" key="1">
    <source>
        <dbReference type="ARBA" id="ARBA00022723"/>
    </source>
</evidence>
<protein>
    <submittedName>
        <fullName evidence="5">Metallophosphoesterase</fullName>
    </submittedName>
</protein>
<keyword evidence="3" id="KW-0472">Membrane</keyword>